<dbReference type="InterPro" id="IPR008930">
    <property type="entry name" value="Terpenoid_cyclase/PrenylTrfase"/>
</dbReference>
<gene>
    <name evidence="2" type="ordered locus">Plim_2604</name>
</gene>
<dbReference type="EMBL" id="CP001744">
    <property type="protein sequence ID" value="ADG68428.1"/>
    <property type="molecule type" value="Genomic_DNA"/>
</dbReference>
<sequence length="382" mass="40707">MRGICWAALMAGCFVLPVSFEASDIVHPVSSTCEGAEEGLAANVDQSRAKAIEFLKTSQMKDGSWTTPRTSGITALVVYALIDAGVPVTDPVVAKGLQRIAGYAQPTGEIAAPGSPHASYETSVSVMALVAGNAEGQFTEIIKKAEQYLRGAQYSEANNTDKADIAYGGAGYKAGGGKPDLSNTVFFLDALKATGATEQDPAVQKALVFLSRCQNLESEHNTTPQAAKINDGGFYYNPNGPGVSPAGQSDEGGLRSYGSMTYAGFKSMLYAGLKADDPRVKAALDWISKNYTLEENPGLGAGGLYYYYYLFAKAMEANGVNEFTDAKGAKHNWRNELALQLIALQKANGNWLNDRSSRWMEGDPNLATAYALVALNRCVGRK</sequence>
<reference evidence="2 3" key="1">
    <citation type="journal article" date="2010" name="Stand. Genomic Sci.">
        <title>Complete genome sequence of Planctomyces limnophilus type strain (Mu 290).</title>
        <authorList>
            <person name="Labutti K."/>
            <person name="Sikorski J."/>
            <person name="Schneider S."/>
            <person name="Nolan M."/>
            <person name="Lucas S."/>
            <person name="Glavina Del Rio T."/>
            <person name="Tice H."/>
            <person name="Cheng J.F."/>
            <person name="Goodwin L."/>
            <person name="Pitluck S."/>
            <person name="Liolios K."/>
            <person name="Ivanova N."/>
            <person name="Mavromatis K."/>
            <person name="Mikhailova N."/>
            <person name="Pati A."/>
            <person name="Chen A."/>
            <person name="Palaniappan K."/>
            <person name="Land M."/>
            <person name="Hauser L."/>
            <person name="Chang Y.J."/>
            <person name="Jeffries C.D."/>
            <person name="Tindall B.J."/>
            <person name="Rohde M."/>
            <person name="Goker M."/>
            <person name="Woyke T."/>
            <person name="Bristow J."/>
            <person name="Eisen J.A."/>
            <person name="Markowitz V."/>
            <person name="Hugenholtz P."/>
            <person name="Kyrpides N.C."/>
            <person name="Klenk H.P."/>
            <person name="Lapidus A."/>
        </authorList>
    </citation>
    <scope>NUCLEOTIDE SEQUENCE [LARGE SCALE GENOMIC DNA]</scope>
    <source>
        <strain evidence="3">ATCC 43296 / DSM 3776 / IFAM 1008 / 290</strain>
    </source>
</reference>
<accession>D5SQ53</accession>
<feature type="signal peptide" evidence="1">
    <location>
        <begin position="1"/>
        <end position="22"/>
    </location>
</feature>
<protein>
    <submittedName>
        <fullName evidence="2">Signal peptide-containing protein</fullName>
    </submittedName>
</protein>
<feature type="chain" id="PRO_5003076498" evidence="1">
    <location>
        <begin position="23"/>
        <end position="382"/>
    </location>
</feature>
<name>D5SQ53_PLAL2</name>
<dbReference type="AlphaFoldDB" id="D5SQ53"/>
<dbReference type="Proteomes" id="UP000002220">
    <property type="component" value="Chromosome"/>
</dbReference>
<dbReference type="CDD" id="cd00688">
    <property type="entry name" value="ISOPREN_C2_like"/>
    <property type="match status" value="1"/>
</dbReference>
<evidence type="ECO:0000256" key="1">
    <source>
        <dbReference type="SAM" id="SignalP"/>
    </source>
</evidence>
<dbReference type="HOGENOM" id="CLU_694168_0_0_0"/>
<organism evidence="2 3">
    <name type="scientific">Planctopirus limnophila (strain ATCC 43296 / DSM 3776 / IFAM 1008 / Mu 290)</name>
    <name type="common">Planctomyces limnophilus</name>
    <dbReference type="NCBI Taxonomy" id="521674"/>
    <lineage>
        <taxon>Bacteria</taxon>
        <taxon>Pseudomonadati</taxon>
        <taxon>Planctomycetota</taxon>
        <taxon>Planctomycetia</taxon>
        <taxon>Planctomycetales</taxon>
        <taxon>Planctomycetaceae</taxon>
        <taxon>Planctopirus</taxon>
    </lineage>
</organism>
<proteinExistence type="predicted"/>
<keyword evidence="1" id="KW-0732">Signal</keyword>
<dbReference type="SUPFAM" id="SSF48239">
    <property type="entry name" value="Terpenoid cyclases/Protein prenyltransferases"/>
    <property type="match status" value="1"/>
</dbReference>
<evidence type="ECO:0000313" key="2">
    <source>
        <dbReference type="EMBL" id="ADG68428.1"/>
    </source>
</evidence>
<evidence type="ECO:0000313" key="3">
    <source>
        <dbReference type="Proteomes" id="UP000002220"/>
    </source>
</evidence>
<keyword evidence="3" id="KW-1185">Reference proteome</keyword>
<dbReference type="eggNOG" id="COG1657">
    <property type="taxonomic scope" value="Bacteria"/>
</dbReference>
<dbReference type="KEGG" id="plm:Plim_2604"/>
<dbReference type="Gene3D" id="1.50.10.20">
    <property type="match status" value="2"/>
</dbReference>